<dbReference type="Pfam" id="PF01544">
    <property type="entry name" value="CorA"/>
    <property type="match status" value="1"/>
</dbReference>
<dbReference type="CDD" id="cd12827">
    <property type="entry name" value="EcCorA_ZntB-like_u2"/>
    <property type="match status" value="1"/>
</dbReference>
<dbReference type="Gene3D" id="3.30.460.20">
    <property type="entry name" value="CorA soluble domain-like"/>
    <property type="match status" value="1"/>
</dbReference>
<protein>
    <submittedName>
        <fullName evidence="6">Magnesium transport protein CorA</fullName>
    </submittedName>
</protein>
<keyword evidence="3" id="KW-0812">Transmembrane</keyword>
<dbReference type="InterPro" id="IPR002523">
    <property type="entry name" value="MgTranspt_CorA/ZnTranspt_ZntB"/>
</dbReference>
<dbReference type="Proteomes" id="UP000239650">
    <property type="component" value="Unassembled WGS sequence"/>
</dbReference>
<organism evidence="6 7">
    <name type="scientific">Latilactobacillus sakei</name>
    <name type="common">Lactobacillus sakei</name>
    <dbReference type="NCBI Taxonomy" id="1599"/>
    <lineage>
        <taxon>Bacteria</taxon>
        <taxon>Bacillati</taxon>
        <taxon>Bacillota</taxon>
        <taxon>Bacilli</taxon>
        <taxon>Lactobacillales</taxon>
        <taxon>Lactobacillaceae</taxon>
        <taxon>Latilactobacillus</taxon>
    </lineage>
</organism>
<evidence type="ECO:0000256" key="3">
    <source>
        <dbReference type="ARBA" id="ARBA00022692"/>
    </source>
</evidence>
<dbReference type="AlphaFoldDB" id="A0A094Y2X1"/>
<sequence length="314" mass="35855">MITYFEIQTTGEIHENRSEKAANWIHFEDPSKHEMQHFARKYHLPRMLFEVAQDINEVARYETFTTETGEILSHICLLVPVKTHDSEKHAEYITRPFSFIISGQTLLTVGHQQSELVAEMQRITGTDQQVESIVLQSISLIYQRYLTALDVVAQQIHQLEKNVHISTRNQILYALKALKKSVVYLDLGLKSNQQSLPQIKEAALFEEVADQKDRLYRIDLQFAKSDKAITTYRALLEQLSDLLSDIISNRLNNIMKTLTSISIVLTVPTIIGGFWGMNVPVPLTHSGKGFILLLGLSGIVSALVGWWLKKKDYF</sequence>
<comment type="subcellular location">
    <subcellularLocation>
        <location evidence="1">Membrane</location>
        <topology evidence="1">Multi-pass membrane protein</topology>
    </subcellularLocation>
</comment>
<dbReference type="InterPro" id="IPR045861">
    <property type="entry name" value="CorA_cytoplasmic_dom"/>
</dbReference>
<dbReference type="InterPro" id="IPR047199">
    <property type="entry name" value="CorA-like"/>
</dbReference>
<keyword evidence="4" id="KW-1133">Transmembrane helix</keyword>
<proteinExistence type="inferred from homology"/>
<evidence type="ECO:0000256" key="4">
    <source>
        <dbReference type="ARBA" id="ARBA00022989"/>
    </source>
</evidence>
<dbReference type="EMBL" id="OKRC01000006">
    <property type="protein sequence ID" value="SPE21522.1"/>
    <property type="molecule type" value="Genomic_DNA"/>
</dbReference>
<dbReference type="GO" id="GO:0016020">
    <property type="term" value="C:membrane"/>
    <property type="evidence" value="ECO:0007669"/>
    <property type="project" value="UniProtKB-SubCell"/>
</dbReference>
<evidence type="ECO:0000256" key="1">
    <source>
        <dbReference type="ARBA" id="ARBA00004141"/>
    </source>
</evidence>
<comment type="similarity">
    <text evidence="2">Belongs to the CorA metal ion transporter (MIT) (TC 1.A.35) family.</text>
</comment>
<comment type="caution">
    <text evidence="6">The sequence shown here is derived from an EMBL/GenBank/DDBJ whole genome shotgun (WGS) entry which is preliminary data.</text>
</comment>
<dbReference type="InterPro" id="IPR045863">
    <property type="entry name" value="CorA_TM1_TM2"/>
</dbReference>
<reference evidence="6 7" key="1">
    <citation type="submission" date="2018-02" db="EMBL/GenBank/DDBJ databases">
        <authorList>
            <person name="Rodrigo-Torres L."/>
            <person name="Arahal R. D."/>
            <person name="Lucena T."/>
        </authorList>
    </citation>
    <scope>NUCLEOTIDE SEQUENCE [LARGE SCALE GENOMIC DNA]</scope>
    <source>
        <strain evidence="6 7">CECT 9267</strain>
    </source>
</reference>
<dbReference type="PANTHER" id="PTHR47891:SF1">
    <property type="entry name" value="CORA-MAGNESIUM AND COBALT TRANSPORTER"/>
    <property type="match status" value="1"/>
</dbReference>
<evidence type="ECO:0000256" key="5">
    <source>
        <dbReference type="ARBA" id="ARBA00023136"/>
    </source>
</evidence>
<name>A0A094Y2X1_LATSK</name>
<dbReference type="SUPFAM" id="SSF143865">
    <property type="entry name" value="CorA soluble domain-like"/>
    <property type="match status" value="1"/>
</dbReference>
<evidence type="ECO:0000313" key="6">
    <source>
        <dbReference type="EMBL" id="SPE21522.1"/>
    </source>
</evidence>
<accession>A0A094Y2X1</accession>
<evidence type="ECO:0000256" key="2">
    <source>
        <dbReference type="ARBA" id="ARBA00009765"/>
    </source>
</evidence>
<dbReference type="GeneID" id="57132857"/>
<dbReference type="Gene3D" id="1.20.58.340">
    <property type="entry name" value="Magnesium transport protein CorA, transmembrane region"/>
    <property type="match status" value="2"/>
</dbReference>
<dbReference type="RefSeq" id="WP_016264337.1">
    <property type="nucleotide sequence ID" value="NZ_CAKMCP010000003.1"/>
</dbReference>
<gene>
    <name evidence="6" type="primary">corA</name>
    <name evidence="6" type="ORF">LAS9267_01406</name>
</gene>
<dbReference type="GO" id="GO:0046873">
    <property type="term" value="F:metal ion transmembrane transporter activity"/>
    <property type="evidence" value="ECO:0007669"/>
    <property type="project" value="InterPro"/>
</dbReference>
<dbReference type="SUPFAM" id="SSF144083">
    <property type="entry name" value="Magnesium transport protein CorA, transmembrane region"/>
    <property type="match status" value="1"/>
</dbReference>
<dbReference type="PANTHER" id="PTHR47891">
    <property type="entry name" value="TRANSPORTER-RELATED"/>
    <property type="match status" value="1"/>
</dbReference>
<keyword evidence="5" id="KW-0472">Membrane</keyword>
<evidence type="ECO:0000313" key="7">
    <source>
        <dbReference type="Proteomes" id="UP000239650"/>
    </source>
</evidence>